<evidence type="ECO:0000313" key="1">
    <source>
        <dbReference type="EMBL" id="ACL42459.1"/>
    </source>
</evidence>
<dbReference type="HOGENOM" id="CLU_155187_0_0_11"/>
<keyword evidence="2" id="KW-1185">Reference proteome</keyword>
<gene>
    <name evidence="1" type="ordered locus">Achl_4508</name>
</gene>
<name>B8HJ61_PSECP</name>
<organism evidence="1 2">
    <name type="scientific">Pseudarthrobacter chlorophenolicus (strain ATCC 700700 / DSM 12829 / CIP 107037 / JCM 12360 / KCTC 9906 / NCIMB 13794 / A6)</name>
    <name type="common">Arthrobacter chlorophenolicus</name>
    <dbReference type="NCBI Taxonomy" id="452863"/>
    <lineage>
        <taxon>Bacteria</taxon>
        <taxon>Bacillati</taxon>
        <taxon>Actinomycetota</taxon>
        <taxon>Actinomycetes</taxon>
        <taxon>Micrococcales</taxon>
        <taxon>Micrococcaceae</taxon>
        <taxon>Pseudarthrobacter</taxon>
    </lineage>
</organism>
<reference evidence="1" key="1">
    <citation type="submission" date="2009-01" db="EMBL/GenBank/DDBJ databases">
        <title>Complete sequence of plasmid2 of Arthrobacter chlorophenolicus A6.</title>
        <authorList>
            <consortium name="US DOE Joint Genome Institute"/>
            <person name="Lucas S."/>
            <person name="Copeland A."/>
            <person name="Lapidus A."/>
            <person name="Glavina del Rio T."/>
            <person name="Tice H."/>
            <person name="Bruce D."/>
            <person name="Goodwin L."/>
            <person name="Pitluck S."/>
            <person name="Goltsman E."/>
            <person name="Clum A."/>
            <person name="Larimer F."/>
            <person name="Land M."/>
            <person name="Hauser L."/>
            <person name="Kyrpides N."/>
            <person name="Mikhailova N."/>
            <person name="Jansson J."/>
            <person name="Richardson P."/>
        </authorList>
    </citation>
    <scope>NUCLEOTIDE SEQUENCE [LARGE SCALE GENOMIC DNA]</scope>
    <source>
        <strain evidence="1">A6</strain>
        <plasmid evidence="1">pACHL02</plasmid>
    </source>
</reference>
<dbReference type="RefSeq" id="WP_012623502.1">
    <property type="nucleotide sequence ID" value="NC_011881.1"/>
</dbReference>
<evidence type="ECO:0000313" key="2">
    <source>
        <dbReference type="Proteomes" id="UP000002505"/>
    </source>
</evidence>
<dbReference type="EMBL" id="CP001343">
    <property type="protein sequence ID" value="ACL42459.1"/>
    <property type="molecule type" value="Genomic_DNA"/>
</dbReference>
<accession>B8HJ61</accession>
<dbReference type="eggNOG" id="ENOG50334QU">
    <property type="taxonomic scope" value="Bacteria"/>
</dbReference>
<sequence length="150" mass="17399">MHTFGCPRYSWTSGDGGNKMYGRSDEDWDELVRVGHDFLIDVARRRRYTTYTELDAVLRRRTGLRGFDFNQVEERAALGYLLGRIVDEDRKLNPSLMISSLVIYLNANDAGSGFYAKAREVDLLKNGMDKDEFWIRQVKAVHERYGRTHA</sequence>
<proteinExistence type="predicted"/>
<dbReference type="AlphaFoldDB" id="B8HJ61"/>
<protein>
    <submittedName>
        <fullName evidence="1">Uncharacterized protein</fullName>
    </submittedName>
</protein>
<dbReference type="KEGG" id="ach:Achl_4508"/>
<dbReference type="Proteomes" id="UP000002505">
    <property type="component" value="Plasmid pACHL02"/>
</dbReference>
<keyword evidence="1" id="KW-0614">Plasmid</keyword>
<geneLocation type="plasmid" evidence="1 2">
    <name>pACHL02</name>
</geneLocation>